<keyword evidence="6 7" id="KW-0472">Membrane</keyword>
<dbReference type="EMBL" id="CM001223">
    <property type="protein sequence ID" value="KEH23719.1"/>
    <property type="molecule type" value="Genomic_DNA"/>
</dbReference>
<proteinExistence type="inferred from homology"/>
<dbReference type="InterPro" id="IPR005828">
    <property type="entry name" value="MFS_sugar_transport-like"/>
</dbReference>
<feature type="domain" description="Major facilitator superfamily (MFS) profile" evidence="8">
    <location>
        <begin position="1"/>
        <end position="136"/>
    </location>
</feature>
<evidence type="ECO:0000256" key="2">
    <source>
        <dbReference type="ARBA" id="ARBA00010992"/>
    </source>
</evidence>
<keyword evidence="3 9" id="KW-0762">Sugar transport</keyword>
<dbReference type="Gene3D" id="1.20.1250.20">
    <property type="entry name" value="MFS general substrate transporter like domains"/>
    <property type="match status" value="2"/>
</dbReference>
<dbReference type="PANTHER" id="PTHR48021:SF13">
    <property type="entry name" value="SUGAR TRANSPORTER ERD6-LIKE 7"/>
    <property type="match status" value="1"/>
</dbReference>
<sequence length="136" mass="14209">MACQQLGGINGISFYSSSIFDLAGFPSTTGSILFAILQVSGSGLVAGCIFTAVAFYLKVHDVAVGAVSVLAVTGILVYVGSFSIGMGAIPWVLMSEIFPANIKGHAGSIATLVNWFGAWLCSYTFNFLMGWSSYGK</sequence>
<dbReference type="SUPFAM" id="SSF103473">
    <property type="entry name" value="MFS general substrate transporter"/>
    <property type="match status" value="1"/>
</dbReference>
<evidence type="ECO:0000313" key="10">
    <source>
        <dbReference type="EnsemblPlants" id="KEH23719"/>
    </source>
</evidence>
<comment type="similarity">
    <text evidence="2">Belongs to the major facilitator superfamily. Sugar transporter (TC 2.A.1.1) family.</text>
</comment>
<accession>A0A072U1X9</accession>
<dbReference type="PANTHER" id="PTHR48021">
    <property type="match status" value="1"/>
</dbReference>
<evidence type="ECO:0000256" key="7">
    <source>
        <dbReference type="SAM" id="Phobius"/>
    </source>
</evidence>
<name>A0A072U1X9_MEDTR</name>
<keyword evidence="5 7" id="KW-1133">Transmembrane helix</keyword>
<protein>
    <submittedName>
        <fullName evidence="9">Sugar transporter</fullName>
    </submittedName>
</protein>
<reference evidence="9 11" key="2">
    <citation type="journal article" date="2014" name="BMC Genomics">
        <title>An improved genome release (version Mt4.0) for the model legume Medicago truncatula.</title>
        <authorList>
            <person name="Tang H."/>
            <person name="Krishnakumar V."/>
            <person name="Bidwell S."/>
            <person name="Rosen B."/>
            <person name="Chan A."/>
            <person name="Zhou S."/>
            <person name="Gentzbittel L."/>
            <person name="Childs K.L."/>
            <person name="Yandell M."/>
            <person name="Gundlach H."/>
            <person name="Mayer K.F."/>
            <person name="Schwartz D.C."/>
            <person name="Town C.D."/>
        </authorList>
    </citation>
    <scope>GENOME REANNOTATION</scope>
    <source>
        <strain evidence="9">A17</strain>
        <strain evidence="10 11">cv. Jemalong A17</strain>
    </source>
</reference>
<dbReference type="STRING" id="3880.A0A072U1X9"/>
<dbReference type="GO" id="GO:0022857">
    <property type="term" value="F:transmembrane transporter activity"/>
    <property type="evidence" value="ECO:0007669"/>
    <property type="project" value="InterPro"/>
</dbReference>
<keyword evidence="4 7" id="KW-0812">Transmembrane</keyword>
<dbReference type="InterPro" id="IPR020846">
    <property type="entry name" value="MFS_dom"/>
</dbReference>
<dbReference type="Proteomes" id="UP000002051">
    <property type="component" value="Unassembled WGS sequence"/>
</dbReference>
<feature type="transmembrane region" description="Helical" evidence="7">
    <location>
        <begin position="32"/>
        <end position="57"/>
    </location>
</feature>
<evidence type="ECO:0000256" key="1">
    <source>
        <dbReference type="ARBA" id="ARBA00004141"/>
    </source>
</evidence>
<keyword evidence="11" id="KW-1185">Reference proteome</keyword>
<gene>
    <name evidence="9" type="ordered locus">MTR_7g094420</name>
</gene>
<dbReference type="Pfam" id="PF00083">
    <property type="entry name" value="Sugar_tr"/>
    <property type="match status" value="1"/>
</dbReference>
<feature type="transmembrane region" description="Helical" evidence="7">
    <location>
        <begin position="69"/>
        <end position="92"/>
    </location>
</feature>
<dbReference type="HOGENOM" id="CLU_001265_30_7_1"/>
<dbReference type="AlphaFoldDB" id="A0A072U1X9"/>
<organism evidence="9 11">
    <name type="scientific">Medicago truncatula</name>
    <name type="common">Barrel medic</name>
    <name type="synonym">Medicago tribuloides</name>
    <dbReference type="NCBI Taxonomy" id="3880"/>
    <lineage>
        <taxon>Eukaryota</taxon>
        <taxon>Viridiplantae</taxon>
        <taxon>Streptophyta</taxon>
        <taxon>Embryophyta</taxon>
        <taxon>Tracheophyta</taxon>
        <taxon>Spermatophyta</taxon>
        <taxon>Magnoliopsida</taxon>
        <taxon>eudicotyledons</taxon>
        <taxon>Gunneridae</taxon>
        <taxon>Pentapetalae</taxon>
        <taxon>rosids</taxon>
        <taxon>fabids</taxon>
        <taxon>Fabales</taxon>
        <taxon>Fabaceae</taxon>
        <taxon>Papilionoideae</taxon>
        <taxon>50 kb inversion clade</taxon>
        <taxon>NPAAA clade</taxon>
        <taxon>Hologalegina</taxon>
        <taxon>IRL clade</taxon>
        <taxon>Trifolieae</taxon>
        <taxon>Medicago</taxon>
    </lineage>
</organism>
<evidence type="ECO:0000256" key="6">
    <source>
        <dbReference type="ARBA" id="ARBA00023136"/>
    </source>
</evidence>
<reference evidence="10" key="3">
    <citation type="submission" date="2015-04" db="UniProtKB">
        <authorList>
            <consortium name="EnsemblPlants"/>
        </authorList>
    </citation>
    <scope>IDENTIFICATION</scope>
    <source>
        <strain evidence="10">cv. Jemalong A17</strain>
    </source>
</reference>
<dbReference type="GO" id="GO:0016020">
    <property type="term" value="C:membrane"/>
    <property type="evidence" value="ECO:0007669"/>
    <property type="project" value="UniProtKB-SubCell"/>
</dbReference>
<evidence type="ECO:0000256" key="5">
    <source>
        <dbReference type="ARBA" id="ARBA00022989"/>
    </source>
</evidence>
<dbReference type="PROSITE" id="PS50850">
    <property type="entry name" value="MFS"/>
    <property type="match status" value="1"/>
</dbReference>
<keyword evidence="3 9" id="KW-0813">Transport</keyword>
<feature type="transmembrane region" description="Helical" evidence="7">
    <location>
        <begin position="112"/>
        <end position="131"/>
    </location>
</feature>
<evidence type="ECO:0000256" key="4">
    <source>
        <dbReference type="ARBA" id="ARBA00022692"/>
    </source>
</evidence>
<comment type="subcellular location">
    <subcellularLocation>
        <location evidence="1">Membrane</location>
        <topology evidence="1">Multi-pass membrane protein</topology>
    </subcellularLocation>
</comment>
<evidence type="ECO:0000313" key="11">
    <source>
        <dbReference type="Proteomes" id="UP000002051"/>
    </source>
</evidence>
<reference evidence="9 11" key="1">
    <citation type="journal article" date="2011" name="Nature">
        <title>The Medicago genome provides insight into the evolution of rhizobial symbioses.</title>
        <authorList>
            <person name="Young N.D."/>
            <person name="Debelle F."/>
            <person name="Oldroyd G.E."/>
            <person name="Geurts R."/>
            <person name="Cannon S.B."/>
            <person name="Udvardi M.K."/>
            <person name="Benedito V.A."/>
            <person name="Mayer K.F."/>
            <person name="Gouzy J."/>
            <person name="Schoof H."/>
            <person name="Van de Peer Y."/>
            <person name="Proost S."/>
            <person name="Cook D.R."/>
            <person name="Meyers B.C."/>
            <person name="Spannagl M."/>
            <person name="Cheung F."/>
            <person name="De Mita S."/>
            <person name="Krishnakumar V."/>
            <person name="Gundlach H."/>
            <person name="Zhou S."/>
            <person name="Mudge J."/>
            <person name="Bharti A.K."/>
            <person name="Murray J.D."/>
            <person name="Naoumkina M.A."/>
            <person name="Rosen B."/>
            <person name="Silverstein K.A."/>
            <person name="Tang H."/>
            <person name="Rombauts S."/>
            <person name="Zhao P.X."/>
            <person name="Zhou P."/>
            <person name="Barbe V."/>
            <person name="Bardou P."/>
            <person name="Bechner M."/>
            <person name="Bellec A."/>
            <person name="Berger A."/>
            <person name="Berges H."/>
            <person name="Bidwell S."/>
            <person name="Bisseling T."/>
            <person name="Choisne N."/>
            <person name="Couloux A."/>
            <person name="Denny R."/>
            <person name="Deshpande S."/>
            <person name="Dai X."/>
            <person name="Doyle J.J."/>
            <person name="Dudez A.M."/>
            <person name="Farmer A.D."/>
            <person name="Fouteau S."/>
            <person name="Franken C."/>
            <person name="Gibelin C."/>
            <person name="Gish J."/>
            <person name="Goldstein S."/>
            <person name="Gonzalez A.J."/>
            <person name="Green P.J."/>
            <person name="Hallab A."/>
            <person name="Hartog M."/>
            <person name="Hua A."/>
            <person name="Humphray S.J."/>
            <person name="Jeong D.H."/>
            <person name="Jing Y."/>
            <person name="Jocker A."/>
            <person name="Kenton S.M."/>
            <person name="Kim D.J."/>
            <person name="Klee K."/>
            <person name="Lai H."/>
            <person name="Lang C."/>
            <person name="Lin S."/>
            <person name="Macmil S.L."/>
            <person name="Magdelenat G."/>
            <person name="Matthews L."/>
            <person name="McCorrison J."/>
            <person name="Monaghan E.L."/>
            <person name="Mun J.H."/>
            <person name="Najar F.Z."/>
            <person name="Nicholson C."/>
            <person name="Noirot C."/>
            <person name="O'Bleness M."/>
            <person name="Paule C.R."/>
            <person name="Poulain J."/>
            <person name="Prion F."/>
            <person name="Qin B."/>
            <person name="Qu C."/>
            <person name="Retzel E.F."/>
            <person name="Riddle C."/>
            <person name="Sallet E."/>
            <person name="Samain S."/>
            <person name="Samson N."/>
            <person name="Sanders I."/>
            <person name="Saurat O."/>
            <person name="Scarpelli C."/>
            <person name="Schiex T."/>
            <person name="Segurens B."/>
            <person name="Severin A.J."/>
            <person name="Sherrier D.J."/>
            <person name="Shi R."/>
            <person name="Sims S."/>
            <person name="Singer S.R."/>
            <person name="Sinharoy S."/>
            <person name="Sterck L."/>
            <person name="Viollet A."/>
            <person name="Wang B.B."/>
            <person name="Wang K."/>
            <person name="Wang M."/>
            <person name="Wang X."/>
            <person name="Warfsmann J."/>
            <person name="Weissenbach J."/>
            <person name="White D.D."/>
            <person name="White J.D."/>
            <person name="Wiley G.B."/>
            <person name="Wincker P."/>
            <person name="Xing Y."/>
            <person name="Yang L."/>
            <person name="Yao Z."/>
            <person name="Ying F."/>
            <person name="Zhai J."/>
            <person name="Zhou L."/>
            <person name="Zuber A."/>
            <person name="Denarie J."/>
            <person name="Dixon R.A."/>
            <person name="May G.D."/>
            <person name="Schwartz D.C."/>
            <person name="Rogers J."/>
            <person name="Quetier F."/>
            <person name="Town C.D."/>
            <person name="Roe B.A."/>
        </authorList>
    </citation>
    <scope>NUCLEOTIDE SEQUENCE [LARGE SCALE GENOMIC DNA]</scope>
    <source>
        <strain evidence="9">A17</strain>
        <strain evidence="10 11">cv. Jemalong A17</strain>
    </source>
</reference>
<dbReference type="InterPro" id="IPR050549">
    <property type="entry name" value="MFS_Trehalose_Transporter"/>
</dbReference>
<dbReference type="EnsemblPlants" id="KEH23719">
    <property type="protein sequence ID" value="KEH23719"/>
    <property type="gene ID" value="MTR_7g094420"/>
</dbReference>
<evidence type="ECO:0000256" key="3">
    <source>
        <dbReference type="ARBA" id="ARBA00022597"/>
    </source>
</evidence>
<dbReference type="InterPro" id="IPR036259">
    <property type="entry name" value="MFS_trans_sf"/>
</dbReference>
<evidence type="ECO:0000259" key="8">
    <source>
        <dbReference type="PROSITE" id="PS50850"/>
    </source>
</evidence>
<evidence type="ECO:0000313" key="9">
    <source>
        <dbReference type="EMBL" id="KEH23719.1"/>
    </source>
</evidence>